<protein>
    <submittedName>
        <fullName evidence="4">Glycosyl transferase family 2</fullName>
    </submittedName>
</protein>
<keyword evidence="2" id="KW-0067">ATP-binding</keyword>
<sequence>MKFAVELTNSSKKFKQTIVINELSLQVRTGILFALIGPSGGGKTTLIKMIMGMLKSDTGTVTALNKKVPNKQLLHDIGYMAQADALYTDLTGQENLEFFGKMYAMSKKELQDRITYASNIVDLADHLSKKVEDYSGGMKRRLSLAIALIQDPPLLILDEPTVGIDPLLKLKIWQELTQLKNQGKTIFVTTHAMDEAEKCDEIAMLREGSIIATGTPFDLKQQFNAADLDEVFLQAGGETQ</sequence>
<dbReference type="PANTHER" id="PTHR43038">
    <property type="entry name" value="ATP-BINDING CASSETTE, SUB-FAMILY H, MEMBER 1"/>
    <property type="match status" value="1"/>
</dbReference>
<dbReference type="Proteomes" id="UP000245938">
    <property type="component" value="Unassembled WGS sequence"/>
</dbReference>
<evidence type="ECO:0000256" key="2">
    <source>
        <dbReference type="ARBA" id="ARBA00022840"/>
    </source>
</evidence>
<dbReference type="GO" id="GO:0016887">
    <property type="term" value="F:ATP hydrolysis activity"/>
    <property type="evidence" value="ECO:0007669"/>
    <property type="project" value="InterPro"/>
</dbReference>
<keyword evidence="1" id="KW-0547">Nucleotide-binding</keyword>
<dbReference type="InterPro" id="IPR017871">
    <property type="entry name" value="ABC_transporter-like_CS"/>
</dbReference>
<dbReference type="InterPro" id="IPR003439">
    <property type="entry name" value="ABC_transporter-like_ATP-bd"/>
</dbReference>
<keyword evidence="4" id="KW-0808">Transferase</keyword>
<dbReference type="PANTHER" id="PTHR43038:SF3">
    <property type="entry name" value="ABC TRANSPORTER G FAMILY MEMBER 20 ISOFORM X1"/>
    <property type="match status" value="1"/>
</dbReference>
<dbReference type="PROSITE" id="PS00211">
    <property type="entry name" value="ABC_TRANSPORTER_1"/>
    <property type="match status" value="1"/>
</dbReference>
<evidence type="ECO:0000259" key="3">
    <source>
        <dbReference type="PROSITE" id="PS50893"/>
    </source>
</evidence>
<dbReference type="RefSeq" id="WP_109307302.1">
    <property type="nucleotide sequence ID" value="NZ_BJUF01000047.1"/>
</dbReference>
<dbReference type="PROSITE" id="PS50893">
    <property type="entry name" value="ABC_TRANSPORTER_2"/>
    <property type="match status" value="1"/>
</dbReference>
<feature type="domain" description="ABC transporter" evidence="3">
    <location>
        <begin position="5"/>
        <end position="232"/>
    </location>
</feature>
<evidence type="ECO:0000313" key="4">
    <source>
        <dbReference type="EMBL" id="PWI23872.1"/>
    </source>
</evidence>
<dbReference type="CDD" id="cd03230">
    <property type="entry name" value="ABC_DR_subfamily_A"/>
    <property type="match status" value="1"/>
</dbReference>
<dbReference type="InterPro" id="IPR003593">
    <property type="entry name" value="AAA+_ATPase"/>
</dbReference>
<comment type="caution">
    <text evidence="4">The sequence shown here is derived from an EMBL/GenBank/DDBJ whole genome shotgun (WGS) entry which is preliminary data.</text>
</comment>
<dbReference type="OrthoDB" id="9789994at2"/>
<evidence type="ECO:0000313" key="5">
    <source>
        <dbReference type="Proteomes" id="UP000245938"/>
    </source>
</evidence>
<dbReference type="GO" id="GO:0016740">
    <property type="term" value="F:transferase activity"/>
    <property type="evidence" value="ECO:0007669"/>
    <property type="project" value="UniProtKB-KW"/>
</dbReference>
<keyword evidence="5" id="KW-1185">Reference proteome</keyword>
<reference evidence="4 5" key="1">
    <citation type="submission" date="2018-05" db="EMBL/GenBank/DDBJ databases">
        <title>Kurthia sibirica genome sequence.</title>
        <authorList>
            <person name="Maclea K.S."/>
            <person name="Goen A.E."/>
        </authorList>
    </citation>
    <scope>NUCLEOTIDE SEQUENCE [LARGE SCALE GENOMIC DNA]</scope>
    <source>
        <strain evidence="4 5">ATCC 49154</strain>
    </source>
</reference>
<dbReference type="Pfam" id="PF00005">
    <property type="entry name" value="ABC_tran"/>
    <property type="match status" value="1"/>
</dbReference>
<dbReference type="EMBL" id="QFVR01000030">
    <property type="protein sequence ID" value="PWI23872.1"/>
    <property type="molecule type" value="Genomic_DNA"/>
</dbReference>
<accession>A0A2U3AH30</accession>
<dbReference type="InterPro" id="IPR027417">
    <property type="entry name" value="P-loop_NTPase"/>
</dbReference>
<proteinExistence type="predicted"/>
<evidence type="ECO:0000256" key="1">
    <source>
        <dbReference type="ARBA" id="ARBA00022741"/>
    </source>
</evidence>
<dbReference type="AlphaFoldDB" id="A0A2U3AH30"/>
<name>A0A2U3AH30_9BACL</name>
<organism evidence="4 5">
    <name type="scientific">Kurthia sibirica</name>
    <dbReference type="NCBI Taxonomy" id="202750"/>
    <lineage>
        <taxon>Bacteria</taxon>
        <taxon>Bacillati</taxon>
        <taxon>Bacillota</taxon>
        <taxon>Bacilli</taxon>
        <taxon>Bacillales</taxon>
        <taxon>Caryophanaceae</taxon>
        <taxon>Kurthia</taxon>
    </lineage>
</organism>
<gene>
    <name evidence="4" type="ORF">DEX24_15505</name>
</gene>
<dbReference type="SMART" id="SM00382">
    <property type="entry name" value="AAA"/>
    <property type="match status" value="1"/>
</dbReference>
<dbReference type="Gene3D" id="3.40.50.300">
    <property type="entry name" value="P-loop containing nucleotide triphosphate hydrolases"/>
    <property type="match status" value="1"/>
</dbReference>
<dbReference type="GO" id="GO:0005524">
    <property type="term" value="F:ATP binding"/>
    <property type="evidence" value="ECO:0007669"/>
    <property type="project" value="UniProtKB-KW"/>
</dbReference>
<dbReference type="SUPFAM" id="SSF52540">
    <property type="entry name" value="P-loop containing nucleoside triphosphate hydrolases"/>
    <property type="match status" value="1"/>
</dbReference>